<protein>
    <submittedName>
        <fullName evidence="2">Uncharacterized protein</fullName>
    </submittedName>
</protein>
<keyword evidence="1" id="KW-0812">Transmembrane</keyword>
<organism evidence="2 3">
    <name type="scientific">Serratia rubidaea</name>
    <name type="common">Serratia marinorubra</name>
    <dbReference type="NCBI Taxonomy" id="61652"/>
    <lineage>
        <taxon>Bacteria</taxon>
        <taxon>Pseudomonadati</taxon>
        <taxon>Pseudomonadota</taxon>
        <taxon>Gammaproteobacteria</taxon>
        <taxon>Enterobacterales</taxon>
        <taxon>Yersiniaceae</taxon>
        <taxon>Serratia</taxon>
    </lineage>
</organism>
<keyword evidence="1" id="KW-1133">Transmembrane helix</keyword>
<accession>A0A448S3G7</accession>
<dbReference type="AlphaFoldDB" id="A0A448S3G7"/>
<evidence type="ECO:0000313" key="3">
    <source>
        <dbReference type="Proteomes" id="UP000281904"/>
    </source>
</evidence>
<name>A0A448S3G7_SERRU</name>
<dbReference type="RefSeq" id="WP_232037698.1">
    <property type="nucleotide sequence ID" value="NZ_LR134493.1"/>
</dbReference>
<evidence type="ECO:0000313" key="2">
    <source>
        <dbReference type="EMBL" id="VEI62176.1"/>
    </source>
</evidence>
<dbReference type="Proteomes" id="UP000281904">
    <property type="component" value="Chromosome"/>
</dbReference>
<proteinExistence type="predicted"/>
<evidence type="ECO:0000256" key="1">
    <source>
        <dbReference type="SAM" id="Phobius"/>
    </source>
</evidence>
<reference evidence="2 3" key="1">
    <citation type="submission" date="2018-12" db="EMBL/GenBank/DDBJ databases">
        <authorList>
            <consortium name="Pathogen Informatics"/>
        </authorList>
    </citation>
    <scope>NUCLEOTIDE SEQUENCE [LARGE SCALE GENOMIC DNA]</scope>
    <source>
        <strain evidence="2 3">NCTC10036</strain>
    </source>
</reference>
<dbReference type="EMBL" id="LR134493">
    <property type="protein sequence ID" value="VEI62176.1"/>
    <property type="molecule type" value="Genomic_DNA"/>
</dbReference>
<feature type="transmembrane region" description="Helical" evidence="1">
    <location>
        <begin position="109"/>
        <end position="127"/>
    </location>
</feature>
<sequence>MKVAMLIVASLLIICGLLKYLYSRQYKKEFASLYQTYIEHGHFIPPHVVIADHFGSLGTSIKTQWFRWILKNKKIKITQGNYLPQKSYDFLQYAASEKVKSWLINDGRFLLLEGVLFIVALILTVLVDKSS</sequence>
<keyword evidence="1" id="KW-0472">Membrane</keyword>
<gene>
    <name evidence="2" type="ORF">NCTC10036_00970</name>
</gene>